<gene>
    <name evidence="5" type="ORF">JIN85_14030</name>
</gene>
<dbReference type="InterPro" id="IPR000055">
    <property type="entry name" value="Restrct_endonuc_typeI_TRD"/>
</dbReference>
<dbReference type="SUPFAM" id="SSF116734">
    <property type="entry name" value="DNA methylase specificity domain"/>
    <property type="match status" value="2"/>
</dbReference>
<dbReference type="AlphaFoldDB" id="A0A934S5M1"/>
<keyword evidence="3" id="KW-0238">DNA-binding</keyword>
<dbReference type="PANTHER" id="PTHR43140">
    <property type="entry name" value="TYPE-1 RESTRICTION ENZYME ECOKI SPECIFICITY PROTEIN"/>
    <property type="match status" value="1"/>
</dbReference>
<dbReference type="CDD" id="cd17524">
    <property type="entry name" value="RMtype1_S_EcoUTORF5051P-TRD2-CR2_like"/>
    <property type="match status" value="1"/>
</dbReference>
<dbReference type="Gene3D" id="3.90.220.20">
    <property type="entry name" value="DNA methylase specificity domains"/>
    <property type="match status" value="2"/>
</dbReference>
<dbReference type="GO" id="GO:0009307">
    <property type="term" value="P:DNA restriction-modification system"/>
    <property type="evidence" value="ECO:0007669"/>
    <property type="project" value="UniProtKB-KW"/>
</dbReference>
<proteinExistence type="inferred from homology"/>
<dbReference type="InterPro" id="IPR051212">
    <property type="entry name" value="Type-I_RE_S_subunit"/>
</dbReference>
<reference evidence="5" key="1">
    <citation type="submission" date="2021-01" db="EMBL/GenBank/DDBJ databases">
        <title>Modified the classification status of verrucomicrobia.</title>
        <authorList>
            <person name="Feng X."/>
        </authorList>
    </citation>
    <scope>NUCLEOTIDE SEQUENCE</scope>
    <source>
        <strain evidence="5">KCTC 22041</strain>
    </source>
</reference>
<comment type="caution">
    <text evidence="5">The sequence shown here is derived from an EMBL/GenBank/DDBJ whole genome shotgun (WGS) entry which is preliminary data.</text>
</comment>
<dbReference type="PANTHER" id="PTHR43140:SF1">
    <property type="entry name" value="TYPE I RESTRICTION ENZYME ECOKI SPECIFICITY SUBUNIT"/>
    <property type="match status" value="1"/>
</dbReference>
<accession>A0A934S5M1</accession>
<keyword evidence="5" id="KW-0540">Nuclease</keyword>
<dbReference type="Pfam" id="PF01420">
    <property type="entry name" value="Methylase_S"/>
    <property type="match status" value="2"/>
</dbReference>
<dbReference type="GO" id="GO:0003677">
    <property type="term" value="F:DNA binding"/>
    <property type="evidence" value="ECO:0007669"/>
    <property type="project" value="UniProtKB-KW"/>
</dbReference>
<dbReference type="CDD" id="cd17261">
    <property type="entry name" value="RMtype1_S_EcoKI-TRD2-CR2_like"/>
    <property type="match status" value="1"/>
</dbReference>
<evidence type="ECO:0000313" key="6">
    <source>
        <dbReference type="Proteomes" id="UP000603141"/>
    </source>
</evidence>
<evidence type="ECO:0000259" key="4">
    <source>
        <dbReference type="Pfam" id="PF01420"/>
    </source>
</evidence>
<dbReference type="InterPro" id="IPR044946">
    <property type="entry name" value="Restrct_endonuc_typeI_TRD_sf"/>
</dbReference>
<dbReference type="GO" id="GO:0004519">
    <property type="term" value="F:endonuclease activity"/>
    <property type="evidence" value="ECO:0007669"/>
    <property type="project" value="UniProtKB-KW"/>
</dbReference>
<evidence type="ECO:0000313" key="5">
    <source>
        <dbReference type="EMBL" id="MBK1883540.1"/>
    </source>
</evidence>
<comment type="similarity">
    <text evidence="1">Belongs to the type-I restriction system S methylase family.</text>
</comment>
<keyword evidence="6" id="KW-1185">Reference proteome</keyword>
<name>A0A934S5M1_9BACT</name>
<organism evidence="5 6">
    <name type="scientific">Luteolibacter pohnpeiensis</name>
    <dbReference type="NCBI Taxonomy" id="454153"/>
    <lineage>
        <taxon>Bacteria</taxon>
        <taxon>Pseudomonadati</taxon>
        <taxon>Verrucomicrobiota</taxon>
        <taxon>Verrucomicrobiia</taxon>
        <taxon>Verrucomicrobiales</taxon>
        <taxon>Verrucomicrobiaceae</taxon>
        <taxon>Luteolibacter</taxon>
    </lineage>
</organism>
<dbReference type="EMBL" id="JAENIJ010000023">
    <property type="protein sequence ID" value="MBK1883540.1"/>
    <property type="molecule type" value="Genomic_DNA"/>
</dbReference>
<evidence type="ECO:0000256" key="1">
    <source>
        <dbReference type="ARBA" id="ARBA00010923"/>
    </source>
</evidence>
<evidence type="ECO:0000256" key="2">
    <source>
        <dbReference type="ARBA" id="ARBA00022747"/>
    </source>
</evidence>
<keyword evidence="5" id="KW-0255">Endonuclease</keyword>
<evidence type="ECO:0000256" key="3">
    <source>
        <dbReference type="ARBA" id="ARBA00023125"/>
    </source>
</evidence>
<dbReference type="Proteomes" id="UP000603141">
    <property type="component" value="Unassembled WGS sequence"/>
</dbReference>
<keyword evidence="5" id="KW-0378">Hydrolase</keyword>
<feature type="domain" description="Type I restriction modification DNA specificity" evidence="4">
    <location>
        <begin position="244"/>
        <end position="428"/>
    </location>
</feature>
<sequence length="447" mass="50747">MRRIGDIAELVRYGSSAKTSENADGIPVLRMGNIVNGALDFTNLKYLPVDHHEFPQLFLEPADLLFNRTNSAELVGKTAVYRGKPESFSFASYLIQVRLREGVPEWVAYYLNSPFGRAWIKTVVSQQVGQANVNGSKLKELEIPFPPVEEQRRIVARIEELFSRLDVGVAALRHAKAQLQRYRQSVLAAAVTGQLTQAWREQHPDTEPASELLERILDQRREIWNGRGKYKEPEATEGLDLNLPSTWTVTNIDSVISAIEAGKNFKCEERPPTADETGLVKISAVTWGKFDELESKTVTRRDQIRDEHIIHPGDFLLSRANTLELVGAPVIVEQINRRLMLSDKVLRFRFIERLERFALYWLRSKLGRKEIESRATGNQLSMRNIAQASLRAIPLPLPPLAEQHQIVAEVEARTTAIDHLEAELDRQITRANRLRQSTLYVAFVGEL</sequence>
<feature type="domain" description="Type I restriction modification DNA specificity" evidence="4">
    <location>
        <begin position="2"/>
        <end position="163"/>
    </location>
</feature>
<protein>
    <submittedName>
        <fullName evidence="5">Restriction endonuclease subunit S</fullName>
    </submittedName>
</protein>
<keyword evidence="2" id="KW-0680">Restriction system</keyword>